<feature type="region of interest" description="Disordered" evidence="1">
    <location>
        <begin position="123"/>
        <end position="159"/>
    </location>
</feature>
<dbReference type="Proteomes" id="UP000232323">
    <property type="component" value="Unassembled WGS sequence"/>
</dbReference>
<comment type="caution">
    <text evidence="3">The sequence shown here is derived from an EMBL/GenBank/DDBJ whole genome shotgun (WGS) entry which is preliminary data.</text>
</comment>
<evidence type="ECO:0000256" key="1">
    <source>
        <dbReference type="SAM" id="MobiDB-lite"/>
    </source>
</evidence>
<feature type="region of interest" description="Disordered" evidence="1">
    <location>
        <begin position="202"/>
        <end position="235"/>
    </location>
</feature>
<accession>A0A250WY98</accession>
<keyword evidence="4" id="KW-1185">Reference proteome</keyword>
<gene>
    <name evidence="3" type="ORF">CEUSTIGMA_g3260.t1</name>
</gene>
<evidence type="ECO:0000313" key="4">
    <source>
        <dbReference type="Proteomes" id="UP000232323"/>
    </source>
</evidence>
<sequence length="235" mass="25558">MHKHKFPLLVASLLTMIRKLSAVLLQLLRTGWKGLQLEALNDPEGVRQLPEQHVACNAFKFGLALAMHHALACLDATTALLLTIAPIMHEVFEGMLRISSVWQPAAAWCKLLEIFEEEARAEQKGLDRDRVQMESMESGHSASSHYKPPALHTTSAQAGSSWEVESPTLHLALLTCFGDQRTQQIMRLSADIAGSNTDVVGTTMSSSSSASISHHFETRSRAADSSSVGGACAEQ</sequence>
<evidence type="ECO:0000313" key="3">
    <source>
        <dbReference type="EMBL" id="GAX75817.1"/>
    </source>
</evidence>
<protein>
    <submittedName>
        <fullName evidence="3">Uncharacterized protein</fullName>
    </submittedName>
</protein>
<reference evidence="3 4" key="1">
    <citation type="submission" date="2017-08" db="EMBL/GenBank/DDBJ databases">
        <title>Acidophilic green algal genome provides insights into adaptation to an acidic environment.</title>
        <authorList>
            <person name="Hirooka S."/>
            <person name="Hirose Y."/>
            <person name="Kanesaki Y."/>
            <person name="Higuchi S."/>
            <person name="Fujiwara T."/>
            <person name="Onuma R."/>
            <person name="Era A."/>
            <person name="Ohbayashi R."/>
            <person name="Uzuka A."/>
            <person name="Nozaki H."/>
            <person name="Yoshikawa H."/>
            <person name="Miyagishima S.Y."/>
        </authorList>
    </citation>
    <scope>NUCLEOTIDE SEQUENCE [LARGE SCALE GENOMIC DNA]</scope>
    <source>
        <strain evidence="3 4">NIES-2499</strain>
    </source>
</reference>
<feature type="signal peptide" evidence="2">
    <location>
        <begin position="1"/>
        <end position="22"/>
    </location>
</feature>
<keyword evidence="2" id="KW-0732">Signal</keyword>
<feature type="chain" id="PRO_5013191032" evidence="2">
    <location>
        <begin position="23"/>
        <end position="235"/>
    </location>
</feature>
<dbReference type="EMBL" id="BEGY01000014">
    <property type="protein sequence ID" value="GAX75817.1"/>
    <property type="molecule type" value="Genomic_DNA"/>
</dbReference>
<evidence type="ECO:0000256" key="2">
    <source>
        <dbReference type="SAM" id="SignalP"/>
    </source>
</evidence>
<proteinExistence type="predicted"/>
<name>A0A250WY98_9CHLO</name>
<dbReference type="AlphaFoldDB" id="A0A250WY98"/>
<organism evidence="3 4">
    <name type="scientific">Chlamydomonas eustigma</name>
    <dbReference type="NCBI Taxonomy" id="1157962"/>
    <lineage>
        <taxon>Eukaryota</taxon>
        <taxon>Viridiplantae</taxon>
        <taxon>Chlorophyta</taxon>
        <taxon>core chlorophytes</taxon>
        <taxon>Chlorophyceae</taxon>
        <taxon>CS clade</taxon>
        <taxon>Chlamydomonadales</taxon>
        <taxon>Chlamydomonadaceae</taxon>
        <taxon>Chlamydomonas</taxon>
    </lineage>
</organism>
<feature type="compositionally biased region" description="Basic and acidic residues" evidence="1">
    <location>
        <begin position="123"/>
        <end position="132"/>
    </location>
</feature>